<reference evidence="1 2" key="1">
    <citation type="submission" date="2019-01" db="EMBL/GenBank/DDBJ databases">
        <title>Insights into ecological role of a new deltaproteobacterial order Candidatus Sinidesulfobacterales (Sva0485) by metagenomics and metatranscriptomics.</title>
        <authorList>
            <person name="Tan S."/>
            <person name="Liu J."/>
            <person name="Fang Y."/>
            <person name="Hedlund B."/>
            <person name="Lian Z.-H."/>
            <person name="Huang L.-Y."/>
            <person name="Li J.-T."/>
            <person name="Huang L.-N."/>
            <person name="Li W.-J."/>
            <person name="Jiang H.-C."/>
            <person name="Dong H.-L."/>
            <person name="Shu W.-S."/>
        </authorList>
    </citation>
    <scope>NUCLEOTIDE SEQUENCE [LARGE SCALE GENOMIC DNA]</scope>
    <source>
        <strain evidence="1">AP4</strain>
    </source>
</reference>
<dbReference type="EMBL" id="SHMQ01000011">
    <property type="protein sequence ID" value="RZV39319.1"/>
    <property type="molecule type" value="Genomic_DNA"/>
</dbReference>
<sequence length="126" mass="14561">MQKIKTDKLKAGDVLAKDIVSRKGITILKKGTELTDKFIENIKKISGEYSSPEEMHIFIEGTGRDREKDNEISVENKEKMEKEIASLEKRFKNDDGYEYMEEIKDAIKNQIIKFYGETHNSGERGK</sequence>
<evidence type="ECO:0000313" key="1">
    <source>
        <dbReference type="EMBL" id="RZV39319.1"/>
    </source>
</evidence>
<dbReference type="AlphaFoldDB" id="A0A520XDN6"/>
<proteinExistence type="predicted"/>
<protein>
    <submittedName>
        <fullName evidence="1">Uncharacterized protein</fullName>
    </submittedName>
</protein>
<name>A0A520XDN6_9DELT</name>
<organism evidence="1 2">
    <name type="scientific">Candidatus Acidulodesulfobacterium acidiphilum</name>
    <dbReference type="NCBI Taxonomy" id="2597224"/>
    <lineage>
        <taxon>Bacteria</taxon>
        <taxon>Deltaproteobacteria</taxon>
        <taxon>Candidatus Acidulodesulfobacterales</taxon>
        <taxon>Candidatus Acidulodesulfobacterium</taxon>
    </lineage>
</organism>
<dbReference type="Proteomes" id="UP000322454">
    <property type="component" value="Unassembled WGS sequence"/>
</dbReference>
<evidence type="ECO:0000313" key="2">
    <source>
        <dbReference type="Proteomes" id="UP000322454"/>
    </source>
</evidence>
<comment type="caution">
    <text evidence="1">The sequence shown here is derived from an EMBL/GenBank/DDBJ whole genome shotgun (WGS) entry which is preliminary data.</text>
</comment>
<accession>A0A520XDN6</accession>
<gene>
    <name evidence="1" type="ORF">EVJ48_05170</name>
</gene>